<gene>
    <name evidence="3" type="ORF">H8718_07935</name>
</gene>
<dbReference type="PROSITE" id="PS50889">
    <property type="entry name" value="S4"/>
    <property type="match status" value="1"/>
</dbReference>
<keyword evidence="4" id="KW-1185">Reference proteome</keyword>
<evidence type="ECO:0000259" key="2">
    <source>
        <dbReference type="Pfam" id="PF17774"/>
    </source>
</evidence>
<reference evidence="3" key="1">
    <citation type="submission" date="2020-08" db="EMBL/GenBank/DDBJ databases">
        <title>Genome public.</title>
        <authorList>
            <person name="Liu C."/>
            <person name="Sun Q."/>
        </authorList>
    </citation>
    <scope>NUCLEOTIDE SEQUENCE</scope>
    <source>
        <strain evidence="3">NSJ-12</strain>
    </source>
</reference>
<sequence>MIKWTSITNEEEKQFLKTIIAYNEKSEKQYRMLSTFFYNKEWMDEVLHKYNMQSAFNQYCFMGGYEYAERQVLVFGYDQSYMEMPICALKVTVKTGIGKTLTHRDFLGALLGLGLKRETIGDILLKPFGAYVIVMKEMAEFICCHLTGIGRYQKITVEEISFLDMEVDPPRFKECLTTVPSLRVDAIFAAAFGLSRSEVVRYLQGDKGKVNGMFVTASHPMKVGDVGTLRGYGKMRLGAVNGTTKKDRLHITIEKYI</sequence>
<evidence type="ECO:0000313" key="3">
    <source>
        <dbReference type="EMBL" id="MBC8579457.1"/>
    </source>
</evidence>
<dbReference type="Pfam" id="PF17774">
    <property type="entry name" value="YlmH_RBD"/>
    <property type="match status" value="1"/>
</dbReference>
<dbReference type="RefSeq" id="WP_177672170.1">
    <property type="nucleotide sequence ID" value="NZ_JACRSY010000010.1"/>
</dbReference>
<dbReference type="Gene3D" id="3.30.70.330">
    <property type="match status" value="1"/>
</dbReference>
<dbReference type="GO" id="GO:0003723">
    <property type="term" value="F:RNA binding"/>
    <property type="evidence" value="ECO:0007669"/>
    <property type="project" value="UniProtKB-KW"/>
</dbReference>
<dbReference type="EMBL" id="JACRSY010000010">
    <property type="protein sequence ID" value="MBC8579457.1"/>
    <property type="molecule type" value="Genomic_DNA"/>
</dbReference>
<evidence type="ECO:0000256" key="1">
    <source>
        <dbReference type="PROSITE-ProRule" id="PRU00182"/>
    </source>
</evidence>
<dbReference type="Proteomes" id="UP000655830">
    <property type="component" value="Unassembled WGS sequence"/>
</dbReference>
<protein>
    <recommendedName>
        <fullName evidence="2">Ribosome-associated protein quality control protein P2 RNA-binding domain-containing protein</fullName>
    </recommendedName>
</protein>
<name>A0A926ID74_9FIRM</name>
<comment type="caution">
    <text evidence="3">The sequence shown here is derived from an EMBL/GenBank/DDBJ whole genome shotgun (WGS) entry which is preliminary data.</text>
</comment>
<feature type="domain" description="Ribosome-associated protein quality control protein P2 RNA-binding" evidence="2">
    <location>
        <begin position="100"/>
        <end position="162"/>
    </location>
</feature>
<dbReference type="AlphaFoldDB" id="A0A926ID74"/>
<proteinExistence type="predicted"/>
<organism evidence="3 4">
    <name type="scientific">Zhenhengia yiwuensis</name>
    <dbReference type="NCBI Taxonomy" id="2763666"/>
    <lineage>
        <taxon>Bacteria</taxon>
        <taxon>Bacillati</taxon>
        <taxon>Bacillota</taxon>
        <taxon>Clostridia</taxon>
        <taxon>Lachnospirales</taxon>
        <taxon>Lachnospiraceae</taxon>
        <taxon>Zhenhengia</taxon>
    </lineage>
</organism>
<dbReference type="SUPFAM" id="SSF55174">
    <property type="entry name" value="Alpha-L RNA-binding motif"/>
    <property type="match status" value="1"/>
</dbReference>
<accession>A0A926ID74</accession>
<keyword evidence="1" id="KW-0694">RNA-binding</keyword>
<evidence type="ECO:0000313" key="4">
    <source>
        <dbReference type="Proteomes" id="UP000655830"/>
    </source>
</evidence>
<dbReference type="InterPro" id="IPR040591">
    <property type="entry name" value="RqcP2_RBD"/>
</dbReference>
<dbReference type="Gene3D" id="3.30.1370.160">
    <property type="match status" value="1"/>
</dbReference>
<dbReference type="InterPro" id="IPR012677">
    <property type="entry name" value="Nucleotide-bd_a/b_plait_sf"/>
</dbReference>